<evidence type="ECO:0000313" key="2">
    <source>
        <dbReference type="Proteomes" id="UP001279410"/>
    </source>
</evidence>
<sequence>MPRGPKARNQTELGTELLLKVKLDEALPNTWLCRKELMEDGKVALLACSLIATEIIKHLKSSVRFVANTKPGDETP</sequence>
<protein>
    <submittedName>
        <fullName evidence="1">Uncharacterized protein</fullName>
    </submittedName>
</protein>
<name>A0AAD3R710_LATJO</name>
<dbReference type="Proteomes" id="UP001279410">
    <property type="component" value="Unassembled WGS sequence"/>
</dbReference>
<organism evidence="1 2">
    <name type="scientific">Lates japonicus</name>
    <name type="common">Japanese lates</name>
    <dbReference type="NCBI Taxonomy" id="270547"/>
    <lineage>
        <taxon>Eukaryota</taxon>
        <taxon>Metazoa</taxon>
        <taxon>Chordata</taxon>
        <taxon>Craniata</taxon>
        <taxon>Vertebrata</taxon>
        <taxon>Euteleostomi</taxon>
        <taxon>Actinopterygii</taxon>
        <taxon>Neopterygii</taxon>
        <taxon>Teleostei</taxon>
        <taxon>Neoteleostei</taxon>
        <taxon>Acanthomorphata</taxon>
        <taxon>Carangaria</taxon>
        <taxon>Carangaria incertae sedis</taxon>
        <taxon>Centropomidae</taxon>
        <taxon>Lates</taxon>
    </lineage>
</organism>
<evidence type="ECO:0000313" key="1">
    <source>
        <dbReference type="EMBL" id="GLD57933.1"/>
    </source>
</evidence>
<gene>
    <name evidence="1" type="ORF">AKAME5_001009500</name>
</gene>
<keyword evidence="2" id="KW-1185">Reference proteome</keyword>
<dbReference type="EMBL" id="BRZM01000031">
    <property type="protein sequence ID" value="GLD57933.1"/>
    <property type="molecule type" value="Genomic_DNA"/>
</dbReference>
<reference evidence="1" key="1">
    <citation type="submission" date="2022-08" db="EMBL/GenBank/DDBJ databases">
        <title>Genome sequencing of akame (Lates japonicus).</title>
        <authorList>
            <person name="Hashiguchi Y."/>
            <person name="Takahashi H."/>
        </authorList>
    </citation>
    <scope>NUCLEOTIDE SEQUENCE</scope>
    <source>
        <strain evidence="1">Kochi</strain>
    </source>
</reference>
<accession>A0AAD3R710</accession>
<dbReference type="AlphaFoldDB" id="A0AAD3R710"/>
<comment type="caution">
    <text evidence="1">The sequence shown here is derived from an EMBL/GenBank/DDBJ whole genome shotgun (WGS) entry which is preliminary data.</text>
</comment>
<proteinExistence type="predicted"/>